<protein>
    <recommendedName>
        <fullName evidence="3">Protein-tyrosine sulfotransferase</fullName>
    </recommendedName>
</protein>
<name>A0A0C9TTH4_SPHS4</name>
<dbReference type="InterPro" id="IPR040632">
    <property type="entry name" value="Sulfotransfer_4"/>
</dbReference>
<gene>
    <name evidence="1" type="ORF">M422DRAFT_264374</name>
</gene>
<evidence type="ECO:0000313" key="2">
    <source>
        <dbReference type="Proteomes" id="UP000054279"/>
    </source>
</evidence>
<dbReference type="Pfam" id="PF17784">
    <property type="entry name" value="Sulfotransfer_4"/>
    <property type="match status" value="1"/>
</dbReference>
<dbReference type="HOGENOM" id="CLU_061199_2_0_1"/>
<dbReference type="OrthoDB" id="2938500at2759"/>
<keyword evidence="2" id="KW-1185">Reference proteome</keyword>
<sequence length="217" mass="24618">MSPSTQRPNQPSIRVICLGLSRTGTTSMTKALEILGYGPCYHTFSLVSSGVNDFKKWMKIYDKGEDLEIIDGILQGYSSVLDLPAANFPEALYRAYPDAKFILTTRDPAKWEQSLKHTVIARTEKARHAKEPTEGLKSIMAWWDEHEMGTEHFQNVLLRHNERVQNLIPAGKLLVYNVAEGWEPLSQFFGVPIPEAPFPNINSTQSYRMNRDLPPLQ</sequence>
<proteinExistence type="predicted"/>
<evidence type="ECO:0008006" key="3">
    <source>
        <dbReference type="Google" id="ProtNLM"/>
    </source>
</evidence>
<dbReference type="Gene3D" id="3.40.50.300">
    <property type="entry name" value="P-loop containing nucleotide triphosphate hydrolases"/>
    <property type="match status" value="1"/>
</dbReference>
<dbReference type="AlphaFoldDB" id="A0A0C9TTH4"/>
<reference evidence="1 2" key="1">
    <citation type="submission" date="2014-06" db="EMBL/GenBank/DDBJ databases">
        <title>Evolutionary Origins and Diversification of the Mycorrhizal Mutualists.</title>
        <authorList>
            <consortium name="DOE Joint Genome Institute"/>
            <consortium name="Mycorrhizal Genomics Consortium"/>
            <person name="Kohler A."/>
            <person name="Kuo A."/>
            <person name="Nagy L.G."/>
            <person name="Floudas D."/>
            <person name="Copeland A."/>
            <person name="Barry K.W."/>
            <person name="Cichocki N."/>
            <person name="Veneault-Fourrey C."/>
            <person name="LaButti K."/>
            <person name="Lindquist E.A."/>
            <person name="Lipzen A."/>
            <person name="Lundell T."/>
            <person name="Morin E."/>
            <person name="Murat C."/>
            <person name="Riley R."/>
            <person name="Ohm R."/>
            <person name="Sun H."/>
            <person name="Tunlid A."/>
            <person name="Henrissat B."/>
            <person name="Grigoriev I.V."/>
            <person name="Hibbett D.S."/>
            <person name="Martin F."/>
        </authorList>
    </citation>
    <scope>NUCLEOTIDE SEQUENCE [LARGE SCALE GENOMIC DNA]</scope>
    <source>
        <strain evidence="1 2">SS14</strain>
    </source>
</reference>
<dbReference type="SUPFAM" id="SSF52540">
    <property type="entry name" value="P-loop containing nucleoside triphosphate hydrolases"/>
    <property type="match status" value="1"/>
</dbReference>
<dbReference type="InterPro" id="IPR027417">
    <property type="entry name" value="P-loop_NTPase"/>
</dbReference>
<dbReference type="Proteomes" id="UP000054279">
    <property type="component" value="Unassembled WGS sequence"/>
</dbReference>
<dbReference type="PANTHER" id="PTHR36978">
    <property type="entry name" value="P-LOOP CONTAINING NUCLEOTIDE TRIPHOSPHATE HYDROLASE"/>
    <property type="match status" value="1"/>
</dbReference>
<evidence type="ECO:0000313" key="1">
    <source>
        <dbReference type="EMBL" id="KIJ33608.1"/>
    </source>
</evidence>
<dbReference type="EMBL" id="KN837210">
    <property type="protein sequence ID" value="KIJ33608.1"/>
    <property type="molecule type" value="Genomic_DNA"/>
</dbReference>
<accession>A0A0C9TTH4</accession>
<dbReference type="PANTHER" id="PTHR36978:SF4">
    <property type="entry name" value="P-LOOP CONTAINING NUCLEOSIDE TRIPHOSPHATE HYDROLASE PROTEIN"/>
    <property type="match status" value="1"/>
</dbReference>
<organism evidence="1 2">
    <name type="scientific">Sphaerobolus stellatus (strain SS14)</name>
    <dbReference type="NCBI Taxonomy" id="990650"/>
    <lineage>
        <taxon>Eukaryota</taxon>
        <taxon>Fungi</taxon>
        <taxon>Dikarya</taxon>
        <taxon>Basidiomycota</taxon>
        <taxon>Agaricomycotina</taxon>
        <taxon>Agaricomycetes</taxon>
        <taxon>Phallomycetidae</taxon>
        <taxon>Geastrales</taxon>
        <taxon>Sphaerobolaceae</taxon>
        <taxon>Sphaerobolus</taxon>
    </lineage>
</organism>